<gene>
    <name evidence="1" type="ORF">DHV22_00370</name>
</gene>
<accession>A0A3D6BMG4</accession>
<protein>
    <submittedName>
        <fullName evidence="1">SRPBCC family protein</fullName>
    </submittedName>
</protein>
<reference evidence="1 2" key="1">
    <citation type="journal article" date="2018" name="Nat. Biotechnol.">
        <title>A standardized bacterial taxonomy based on genome phylogeny substantially revises the tree of life.</title>
        <authorList>
            <person name="Parks D.H."/>
            <person name="Chuvochina M."/>
            <person name="Waite D.W."/>
            <person name="Rinke C."/>
            <person name="Skarshewski A."/>
            <person name="Chaumeil P.A."/>
            <person name="Hugenholtz P."/>
        </authorList>
    </citation>
    <scope>NUCLEOTIDE SEQUENCE [LARGE SCALE GENOMIC DNA]</scope>
    <source>
        <strain evidence="1">UBA10227</strain>
    </source>
</reference>
<dbReference type="Gene3D" id="3.30.530.20">
    <property type="match status" value="1"/>
</dbReference>
<evidence type="ECO:0000313" key="1">
    <source>
        <dbReference type="EMBL" id="HCY80158.1"/>
    </source>
</evidence>
<dbReference type="SUPFAM" id="SSF55961">
    <property type="entry name" value="Bet v1-like"/>
    <property type="match status" value="1"/>
</dbReference>
<sequence length="153" mass="18171">MKYTTEIVVHIPLNDFIKKLNHAENMKHWQRGLLGHEFIHGTPGDIGSKMKLKYQMGKRHMELVETITHKKLPYEFHMMYDAKGMQNIQENYFEETPEGHTKWTSISEFIPSRFMLRMMTLLMPGTFKKQSKQYMQDFKNFAEKGISVSHEKT</sequence>
<dbReference type="AlphaFoldDB" id="A0A3D6BMG4"/>
<proteinExistence type="predicted"/>
<dbReference type="CDD" id="cd07812">
    <property type="entry name" value="SRPBCC"/>
    <property type="match status" value="1"/>
</dbReference>
<dbReference type="EMBL" id="DPRK01000008">
    <property type="protein sequence ID" value="HCY80158.1"/>
    <property type="molecule type" value="Genomic_DNA"/>
</dbReference>
<evidence type="ECO:0000313" key="2">
    <source>
        <dbReference type="Proteomes" id="UP000263268"/>
    </source>
</evidence>
<name>A0A3D6BMG4_9FLAO</name>
<dbReference type="Proteomes" id="UP000263268">
    <property type="component" value="Unassembled WGS sequence"/>
</dbReference>
<comment type="caution">
    <text evidence="1">The sequence shown here is derived from an EMBL/GenBank/DDBJ whole genome shotgun (WGS) entry which is preliminary data.</text>
</comment>
<dbReference type="InterPro" id="IPR023393">
    <property type="entry name" value="START-like_dom_sf"/>
</dbReference>
<organism evidence="1 2">
    <name type="scientific">Xanthomarina gelatinilytica</name>
    <dbReference type="NCBI Taxonomy" id="1137281"/>
    <lineage>
        <taxon>Bacteria</taxon>
        <taxon>Pseudomonadati</taxon>
        <taxon>Bacteroidota</taxon>
        <taxon>Flavobacteriia</taxon>
        <taxon>Flavobacteriales</taxon>
        <taxon>Flavobacteriaceae</taxon>
        <taxon>Xanthomarina</taxon>
    </lineage>
</organism>